<gene>
    <name evidence="2" type="primary">dinB</name>
    <name evidence="4" type="ORF">D6D54_04345</name>
</gene>
<dbReference type="NCBIfam" id="NF002677">
    <property type="entry name" value="PRK02406.1"/>
    <property type="match status" value="1"/>
</dbReference>
<comment type="catalytic activity">
    <reaction evidence="2">
        <text>DNA(n) + a 2'-deoxyribonucleoside 5'-triphosphate = DNA(n+1) + diphosphate</text>
        <dbReference type="Rhea" id="RHEA:22508"/>
        <dbReference type="Rhea" id="RHEA-COMP:17339"/>
        <dbReference type="Rhea" id="RHEA-COMP:17340"/>
        <dbReference type="ChEBI" id="CHEBI:33019"/>
        <dbReference type="ChEBI" id="CHEBI:61560"/>
        <dbReference type="ChEBI" id="CHEBI:173112"/>
        <dbReference type="EC" id="2.7.7.7"/>
    </reaction>
</comment>
<keyword evidence="2" id="KW-0515">Mutator protein</keyword>
<dbReference type="InterPro" id="IPR050116">
    <property type="entry name" value="DNA_polymerase-Y"/>
</dbReference>
<dbReference type="GO" id="GO:0005829">
    <property type="term" value="C:cytosol"/>
    <property type="evidence" value="ECO:0007669"/>
    <property type="project" value="TreeGrafter"/>
</dbReference>
<comment type="similarity">
    <text evidence="1 2">Belongs to the DNA polymerase type-Y family.</text>
</comment>
<accession>A0A433ERF1</accession>
<dbReference type="InterPro" id="IPR043502">
    <property type="entry name" value="DNA/RNA_pol_sf"/>
</dbReference>
<proteinExistence type="inferred from homology"/>
<comment type="cofactor">
    <cofactor evidence="2">
        <name>Mg(2+)</name>
        <dbReference type="ChEBI" id="CHEBI:18420"/>
    </cofactor>
    <text evidence="2">Binds 2 magnesium ions per subunit.</text>
</comment>
<comment type="subunit">
    <text evidence="2">Monomer.</text>
</comment>
<keyword evidence="2" id="KW-0238">DNA-binding</keyword>
<dbReference type="SUPFAM" id="SSF56672">
    <property type="entry name" value="DNA/RNA polymerases"/>
    <property type="match status" value="1"/>
</dbReference>
<feature type="binding site" evidence="2">
    <location>
        <position position="103"/>
    </location>
    <ligand>
        <name>Mg(2+)</name>
        <dbReference type="ChEBI" id="CHEBI:18420"/>
    </ligand>
</feature>
<dbReference type="PANTHER" id="PTHR11076:SF33">
    <property type="entry name" value="DNA POLYMERASE KAPPA"/>
    <property type="match status" value="1"/>
</dbReference>
<evidence type="ECO:0000256" key="2">
    <source>
        <dbReference type="HAMAP-Rule" id="MF_01113"/>
    </source>
</evidence>
<organism evidence="4 5">
    <name type="scientific">Spiroplasma poulsonii</name>
    <dbReference type="NCBI Taxonomy" id="2138"/>
    <lineage>
        <taxon>Bacteria</taxon>
        <taxon>Bacillati</taxon>
        <taxon>Mycoplasmatota</taxon>
        <taxon>Mollicutes</taxon>
        <taxon>Entomoplasmatales</taxon>
        <taxon>Spiroplasmataceae</taxon>
        <taxon>Spiroplasma</taxon>
    </lineage>
</organism>
<keyword evidence="2 4" id="KW-0548">Nucleotidyltransferase</keyword>
<comment type="subcellular location">
    <subcellularLocation>
        <location evidence="2">Cytoplasm</location>
    </subcellularLocation>
</comment>
<protein>
    <recommendedName>
        <fullName evidence="2">DNA polymerase IV</fullName>
        <shortName evidence="2">Pol IV</shortName>
        <ecNumber evidence="2">2.7.7.7</ecNumber>
    </recommendedName>
</protein>
<dbReference type="InterPro" id="IPR024728">
    <property type="entry name" value="PolY_HhH_motif"/>
</dbReference>
<dbReference type="InterPro" id="IPR043128">
    <property type="entry name" value="Rev_trsase/Diguanyl_cyclase"/>
</dbReference>
<evidence type="ECO:0000259" key="3">
    <source>
        <dbReference type="PROSITE" id="PS50173"/>
    </source>
</evidence>
<dbReference type="Gene3D" id="3.40.1170.60">
    <property type="match status" value="1"/>
</dbReference>
<evidence type="ECO:0000313" key="4">
    <source>
        <dbReference type="EMBL" id="RUP77169.1"/>
    </source>
</evidence>
<dbReference type="Gene3D" id="1.10.150.20">
    <property type="entry name" value="5' to 3' exonuclease, C-terminal subdomain"/>
    <property type="match status" value="1"/>
</dbReference>
<feature type="site" description="Substrate discrimination" evidence="2">
    <location>
        <position position="13"/>
    </location>
</feature>
<dbReference type="CDD" id="cd03586">
    <property type="entry name" value="PolY_Pol_IV_kappa"/>
    <property type="match status" value="1"/>
</dbReference>
<keyword evidence="2" id="KW-0227">DNA damage</keyword>
<dbReference type="AlphaFoldDB" id="A0A433ERF1"/>
<feature type="binding site" evidence="2">
    <location>
        <position position="8"/>
    </location>
    <ligand>
        <name>Mg(2+)</name>
        <dbReference type="ChEBI" id="CHEBI:18420"/>
    </ligand>
</feature>
<keyword evidence="2" id="KW-0963">Cytoplasm</keyword>
<name>A0A433ERF1_9MOLU</name>
<keyword evidence="2" id="KW-0239">DNA-directed DNA polymerase</keyword>
<dbReference type="InterPro" id="IPR036775">
    <property type="entry name" value="DNA_pol_Y-fam_lit_finger_sf"/>
</dbReference>
<dbReference type="Pfam" id="PF00817">
    <property type="entry name" value="IMS"/>
    <property type="match status" value="1"/>
</dbReference>
<dbReference type="Gene3D" id="3.30.1490.100">
    <property type="entry name" value="DNA polymerase, Y-family, little finger domain"/>
    <property type="match status" value="1"/>
</dbReference>
<dbReference type="EMBL" id="RAHC01000003">
    <property type="protein sequence ID" value="RUP77169.1"/>
    <property type="molecule type" value="Genomic_DNA"/>
</dbReference>
<dbReference type="Gene3D" id="3.30.70.270">
    <property type="match status" value="1"/>
</dbReference>
<dbReference type="PANTHER" id="PTHR11076">
    <property type="entry name" value="DNA REPAIR POLYMERASE UMUC / TRANSFERASE FAMILY MEMBER"/>
    <property type="match status" value="1"/>
</dbReference>
<dbReference type="EC" id="2.7.7.7" evidence="2"/>
<evidence type="ECO:0000313" key="5">
    <source>
        <dbReference type="Proteomes" id="UP000274545"/>
    </source>
</evidence>
<dbReference type="GO" id="GO:0009432">
    <property type="term" value="P:SOS response"/>
    <property type="evidence" value="ECO:0007669"/>
    <property type="project" value="TreeGrafter"/>
</dbReference>
<keyword evidence="2 4" id="KW-0808">Transferase</keyword>
<dbReference type="InterPro" id="IPR017961">
    <property type="entry name" value="DNA_pol_Y-fam_little_finger"/>
</dbReference>
<feature type="domain" description="UmuC" evidence="3">
    <location>
        <begin position="4"/>
        <end position="185"/>
    </location>
</feature>
<dbReference type="Pfam" id="PF11798">
    <property type="entry name" value="IMS_HHH"/>
    <property type="match status" value="1"/>
</dbReference>
<dbReference type="InterPro" id="IPR001126">
    <property type="entry name" value="UmuC"/>
</dbReference>
<dbReference type="GO" id="GO:0042276">
    <property type="term" value="P:error-prone translesion synthesis"/>
    <property type="evidence" value="ECO:0007669"/>
    <property type="project" value="TreeGrafter"/>
</dbReference>
<keyword evidence="2" id="KW-0460">Magnesium</keyword>
<dbReference type="RefSeq" id="WP_127092864.1">
    <property type="nucleotide sequence ID" value="NZ_RAHC01000003.1"/>
</dbReference>
<dbReference type="HAMAP" id="MF_01113">
    <property type="entry name" value="DNApol_IV"/>
    <property type="match status" value="1"/>
</dbReference>
<dbReference type="GO" id="GO:0000287">
    <property type="term" value="F:magnesium ion binding"/>
    <property type="evidence" value="ECO:0007669"/>
    <property type="project" value="UniProtKB-UniRule"/>
</dbReference>
<dbReference type="GO" id="GO:0006281">
    <property type="term" value="P:DNA repair"/>
    <property type="evidence" value="ECO:0007669"/>
    <property type="project" value="UniProtKB-UniRule"/>
</dbReference>
<dbReference type="InterPro" id="IPR022880">
    <property type="entry name" value="DNApol_IV"/>
</dbReference>
<dbReference type="GO" id="GO:0003684">
    <property type="term" value="F:damaged DNA binding"/>
    <property type="evidence" value="ECO:0007669"/>
    <property type="project" value="InterPro"/>
</dbReference>
<reference evidence="4 5" key="1">
    <citation type="journal article" date="2019" name="Genome Biol. Evol.">
        <title>Toxin and genome evolution in a Drosophila defensive symbiosis.</title>
        <authorList>
            <person name="Ballinger M.J."/>
            <person name="Gawryluk R.M."/>
            <person name="Perlman S.J."/>
        </authorList>
    </citation>
    <scope>NUCLEOTIDE SEQUENCE [LARGE SCALE GENOMIC DNA]</scope>
    <source>
        <strain evidence="5">sNeo</strain>
    </source>
</reference>
<comment type="caution">
    <text evidence="4">The sequence shown here is derived from an EMBL/GenBank/DDBJ whole genome shotgun (WGS) entry which is preliminary data.</text>
</comment>
<dbReference type="Pfam" id="PF11799">
    <property type="entry name" value="IMS_C"/>
    <property type="match status" value="1"/>
</dbReference>
<dbReference type="SUPFAM" id="SSF100879">
    <property type="entry name" value="Lesion bypass DNA polymerase (Y-family), little finger domain"/>
    <property type="match status" value="1"/>
</dbReference>
<dbReference type="GO" id="GO:0006261">
    <property type="term" value="P:DNA-templated DNA replication"/>
    <property type="evidence" value="ECO:0007669"/>
    <property type="project" value="UniProtKB-UniRule"/>
</dbReference>
<feature type="active site" evidence="2">
    <location>
        <position position="104"/>
    </location>
</feature>
<keyword evidence="2" id="KW-0234">DNA repair</keyword>
<evidence type="ECO:0000256" key="1">
    <source>
        <dbReference type="ARBA" id="ARBA00010945"/>
    </source>
</evidence>
<comment type="function">
    <text evidence="2">Poorly processive, error-prone DNA polymerase involved in untargeted mutagenesis. Copies undamaged DNA at stalled replication forks, which arise in vivo from mismatched or misaligned primer ends. These misaligned primers can be extended by PolIV. Exhibits no 3'-5' exonuclease (proofreading) activity. May be involved in translesional synthesis, in conjunction with the beta clamp from PolIII.</text>
</comment>
<dbReference type="Proteomes" id="UP000274545">
    <property type="component" value="Unassembled WGS sequence"/>
</dbReference>
<sequence>MKVIFHIDMNSFFASCHQALDPQRELKPLVVSSPSRRAIVTTANYAARKLGINSPMPLYKAKEIYPNLEVVNHDFGLYVEFAQKLFDFISSHYTNQIEVASIDECYIDVTDIYLKYGSAMQLAVDMQQNVFQQLGLPNSIGISYNKSLAKIASDLKKPMGITLIRPEDVPNLVHPLPVNKLFGIGQQTTKRLNALGIMTIKDLAEFPDFALLETILGKPASMFVERAKGGGSDELLLEHNQLKQIGNETTVEYDLVNFEEIKNKIYLLAKHVSQRAQKRTMVGNVVYVTLKNSNRKRFTKQQRIQNYTNLLDEIYSTAIRLFDQFWTGEPIRLIGVGLRGIISKYDIKEQISLDALPNLQVESSTVKLIKEINKKYRKDILLTGQKLEELKYVLQAQTKYIQADQRILDETKVRNKDNE</sequence>
<dbReference type="GO" id="GO:0003887">
    <property type="term" value="F:DNA-directed DNA polymerase activity"/>
    <property type="evidence" value="ECO:0007669"/>
    <property type="project" value="UniProtKB-UniRule"/>
</dbReference>
<dbReference type="PROSITE" id="PS50173">
    <property type="entry name" value="UMUC"/>
    <property type="match status" value="1"/>
</dbReference>
<keyword evidence="2" id="KW-0235">DNA replication</keyword>
<keyword evidence="2" id="KW-0479">Metal-binding</keyword>